<reference evidence="18 19" key="1">
    <citation type="submission" date="2020-01" db="EMBL/GenBank/DDBJ databases">
        <title>Complete genome sequence of Chitinophaga sp. H33E-04 isolated from quinoa roots.</title>
        <authorList>
            <person name="Weon H.-Y."/>
            <person name="Lee S.A."/>
        </authorList>
    </citation>
    <scope>NUCLEOTIDE SEQUENCE [LARGE SCALE GENOMIC DNA]</scope>
    <source>
        <strain evidence="18 19">H33E-04</strain>
    </source>
</reference>
<evidence type="ECO:0000256" key="15">
    <source>
        <dbReference type="SAM" id="SignalP"/>
    </source>
</evidence>
<dbReference type="InterPro" id="IPR049712">
    <property type="entry name" value="Poly_export"/>
</dbReference>
<dbReference type="GO" id="GO:0006811">
    <property type="term" value="P:monoatomic ion transport"/>
    <property type="evidence" value="ECO:0007669"/>
    <property type="project" value="UniProtKB-KW"/>
</dbReference>
<organism evidence="18 19">
    <name type="scientific">Chitinophaga agri</name>
    <dbReference type="NCBI Taxonomy" id="2703787"/>
    <lineage>
        <taxon>Bacteria</taxon>
        <taxon>Pseudomonadati</taxon>
        <taxon>Bacteroidota</taxon>
        <taxon>Chitinophagia</taxon>
        <taxon>Chitinophagales</taxon>
        <taxon>Chitinophagaceae</taxon>
        <taxon>Chitinophaga</taxon>
    </lineage>
</organism>
<accession>A0A6B9Z8N3</accession>
<evidence type="ECO:0000256" key="14">
    <source>
        <dbReference type="ARBA" id="ARBA00023288"/>
    </source>
</evidence>
<evidence type="ECO:0000256" key="8">
    <source>
        <dbReference type="ARBA" id="ARBA00023047"/>
    </source>
</evidence>
<dbReference type="GO" id="GO:0015159">
    <property type="term" value="F:polysaccharide transmembrane transporter activity"/>
    <property type="evidence" value="ECO:0007669"/>
    <property type="project" value="InterPro"/>
</dbReference>
<evidence type="ECO:0000313" key="18">
    <source>
        <dbReference type="EMBL" id="QHS58229.1"/>
    </source>
</evidence>
<evidence type="ECO:0000256" key="12">
    <source>
        <dbReference type="ARBA" id="ARBA00023139"/>
    </source>
</evidence>
<keyword evidence="10" id="KW-0626">Porin</keyword>
<evidence type="ECO:0000256" key="2">
    <source>
        <dbReference type="ARBA" id="ARBA00009450"/>
    </source>
</evidence>
<gene>
    <name evidence="18" type="ORF">GWR21_01055</name>
</gene>
<keyword evidence="8" id="KW-0625">Polysaccharide transport</keyword>
<feature type="chain" id="PRO_5025618979" evidence="15">
    <location>
        <begin position="32"/>
        <end position="283"/>
    </location>
</feature>
<dbReference type="Pfam" id="PF22461">
    <property type="entry name" value="SLBB_2"/>
    <property type="match status" value="1"/>
</dbReference>
<dbReference type="InterPro" id="IPR054765">
    <property type="entry name" value="SLBB_dom"/>
</dbReference>
<feature type="signal peptide" evidence="15">
    <location>
        <begin position="1"/>
        <end position="31"/>
    </location>
</feature>
<dbReference type="KEGG" id="chih:GWR21_01055"/>
<evidence type="ECO:0000256" key="1">
    <source>
        <dbReference type="ARBA" id="ARBA00004571"/>
    </source>
</evidence>
<keyword evidence="6" id="KW-0812">Transmembrane</keyword>
<keyword evidence="14" id="KW-0449">Lipoprotein</keyword>
<dbReference type="Gene3D" id="3.10.560.10">
    <property type="entry name" value="Outer membrane lipoprotein wza domain like"/>
    <property type="match status" value="1"/>
</dbReference>
<keyword evidence="12" id="KW-0564">Palmitate</keyword>
<keyword evidence="9" id="KW-0406">Ion transport</keyword>
<dbReference type="Proteomes" id="UP000476411">
    <property type="component" value="Chromosome"/>
</dbReference>
<dbReference type="GO" id="GO:0015288">
    <property type="term" value="F:porin activity"/>
    <property type="evidence" value="ECO:0007669"/>
    <property type="project" value="UniProtKB-KW"/>
</dbReference>
<keyword evidence="13" id="KW-0998">Cell outer membrane</keyword>
<keyword evidence="3" id="KW-0813">Transport</keyword>
<evidence type="ECO:0000313" key="19">
    <source>
        <dbReference type="Proteomes" id="UP000476411"/>
    </source>
</evidence>
<dbReference type="PANTHER" id="PTHR33619:SF3">
    <property type="entry name" value="POLYSACCHARIDE EXPORT PROTEIN GFCE-RELATED"/>
    <property type="match status" value="1"/>
</dbReference>
<evidence type="ECO:0000256" key="13">
    <source>
        <dbReference type="ARBA" id="ARBA00023237"/>
    </source>
</evidence>
<keyword evidence="5" id="KW-0762">Sugar transport</keyword>
<dbReference type="RefSeq" id="WP_162329934.1">
    <property type="nucleotide sequence ID" value="NZ_CP048113.1"/>
</dbReference>
<evidence type="ECO:0000256" key="10">
    <source>
        <dbReference type="ARBA" id="ARBA00023114"/>
    </source>
</evidence>
<keyword evidence="11" id="KW-0472">Membrane</keyword>
<keyword evidence="19" id="KW-1185">Reference proteome</keyword>
<feature type="domain" description="SLBB" evidence="17">
    <location>
        <begin position="167"/>
        <end position="246"/>
    </location>
</feature>
<dbReference type="PANTHER" id="PTHR33619">
    <property type="entry name" value="POLYSACCHARIDE EXPORT PROTEIN GFCE-RELATED"/>
    <property type="match status" value="1"/>
</dbReference>
<comment type="subcellular location">
    <subcellularLocation>
        <location evidence="1">Cell outer membrane</location>
        <topology evidence="1">Multi-pass membrane protein</topology>
    </subcellularLocation>
</comment>
<evidence type="ECO:0000256" key="3">
    <source>
        <dbReference type="ARBA" id="ARBA00022448"/>
    </source>
</evidence>
<comment type="similarity">
    <text evidence="2">Belongs to the BexD/CtrA/VexA family.</text>
</comment>
<evidence type="ECO:0000256" key="5">
    <source>
        <dbReference type="ARBA" id="ARBA00022597"/>
    </source>
</evidence>
<evidence type="ECO:0000259" key="16">
    <source>
        <dbReference type="Pfam" id="PF02563"/>
    </source>
</evidence>
<keyword evidence="4" id="KW-1134">Transmembrane beta strand</keyword>
<evidence type="ECO:0000256" key="9">
    <source>
        <dbReference type="ARBA" id="ARBA00023065"/>
    </source>
</evidence>
<evidence type="ECO:0000256" key="11">
    <source>
        <dbReference type="ARBA" id="ARBA00023136"/>
    </source>
</evidence>
<keyword evidence="7 15" id="KW-0732">Signal</keyword>
<dbReference type="Pfam" id="PF02563">
    <property type="entry name" value="Poly_export"/>
    <property type="match status" value="1"/>
</dbReference>
<evidence type="ECO:0000256" key="4">
    <source>
        <dbReference type="ARBA" id="ARBA00022452"/>
    </source>
</evidence>
<evidence type="ECO:0000256" key="6">
    <source>
        <dbReference type="ARBA" id="ARBA00022692"/>
    </source>
</evidence>
<dbReference type="InterPro" id="IPR003715">
    <property type="entry name" value="Poly_export_N"/>
</dbReference>
<dbReference type="EMBL" id="CP048113">
    <property type="protein sequence ID" value="QHS58229.1"/>
    <property type="molecule type" value="Genomic_DNA"/>
</dbReference>
<protein>
    <submittedName>
        <fullName evidence="18">Uncharacterized protein</fullName>
    </submittedName>
</protein>
<evidence type="ECO:0000259" key="17">
    <source>
        <dbReference type="Pfam" id="PF22461"/>
    </source>
</evidence>
<dbReference type="GO" id="GO:0046930">
    <property type="term" value="C:pore complex"/>
    <property type="evidence" value="ECO:0007669"/>
    <property type="project" value="UniProtKB-KW"/>
</dbReference>
<feature type="domain" description="Polysaccharide export protein N-terminal" evidence="16">
    <location>
        <begin position="59"/>
        <end position="163"/>
    </location>
</feature>
<dbReference type="GO" id="GO:0009279">
    <property type="term" value="C:cell outer membrane"/>
    <property type="evidence" value="ECO:0007669"/>
    <property type="project" value="UniProtKB-SubCell"/>
</dbReference>
<evidence type="ECO:0000256" key="7">
    <source>
        <dbReference type="ARBA" id="ARBA00022729"/>
    </source>
</evidence>
<sequence length="283" mass="31501">MRIINYENYCSKPFRSLLHLSGAILSLCLFACSTPKNITYFQDMADTARLRSVSQAEYYTPTIQPDDILQVTIQTLDPTATALLNQNATASWPVAGGNTNSAVPGGTPVGNNVTGYLVDKNGYVILPLIGKVLVKDKTTDKVRDEINTKAAEYYKDPIVNVRFANFKVTVLGEVNRPSTYVMPNEKVTLLDAIGMAGDLTIYGKRENVLLVRENGKNKDFIRFNLNDSHTFSSPYFYLHQGDVVYVEPNKYKVASQDISQVRKWSLITAGLTLLIVIVSRVNF</sequence>
<dbReference type="AlphaFoldDB" id="A0A6B9Z8N3"/>
<name>A0A6B9Z8N3_9BACT</name>
<proteinExistence type="inferred from homology"/>